<name>A0A8J3CEI1_9PSEU</name>
<feature type="transmembrane region" description="Helical" evidence="8">
    <location>
        <begin position="187"/>
        <end position="206"/>
    </location>
</feature>
<comment type="subcellular location">
    <subcellularLocation>
        <location evidence="1">Cell membrane</location>
        <topology evidence="1">Multi-pass membrane protein</topology>
    </subcellularLocation>
</comment>
<keyword evidence="4 11" id="KW-0067">ATP-binding</keyword>
<dbReference type="GO" id="GO:0005524">
    <property type="term" value="F:ATP binding"/>
    <property type="evidence" value="ECO:0007669"/>
    <property type="project" value="UniProtKB-KW"/>
</dbReference>
<keyword evidence="2 8" id="KW-0812">Transmembrane</keyword>
<gene>
    <name evidence="11" type="ORF">GCM10012275_37210</name>
</gene>
<accession>A0A8J3CEI1</accession>
<feature type="domain" description="ABC transmembrane type-1" evidence="10">
    <location>
        <begin position="45"/>
        <end position="313"/>
    </location>
</feature>
<protein>
    <submittedName>
        <fullName evidence="11">ABC transporter ATP-binding protein</fullName>
    </submittedName>
</protein>
<dbReference type="InterPro" id="IPR036640">
    <property type="entry name" value="ABC1_TM_sf"/>
</dbReference>
<sequence>MVTTSEHLATSPAPISPHAAEAPRPGRGSGSLLAGTLRRQWRPVLALLGWSVLEGVPGFLSGRLLGLAVDNGFAGGNVAAGLLWIAAFGLLAVIGAFGSRRVLVGLGAVVEPLRDDLVDTVVRGVLRRGAGVRRLPEGAVVARLTRHVEVIRDVTAGLLVQARSFAVTAVAALAGLLSVAAALTWVVLPPVVVALVLFGLLLPALVRRQRTAVLCEERAAEEAGAVLDGVRDVVACGAQRPAARGVGVETDAQAAATVRLAHASALRTVVVAIGGYLPLGLVLAAAPGLVAGGVLGTGTVIAAVTYLTTGVQPALRGLTQVIGSAAVRLTVTLRRLREVTAPPPDNSLNCLGGPAPADATVSVRGLSFRWGPRARPIVGDLDLDIPDGTHVALVGPSGTGKSTLVGLLTGTLAPQAGQIRLGGVPLGAASAAELRRAVALIPQETYVFGGTVRENLALLAPEVSDDALLRAAWAVGADAIVAQLGGLDATLGHGGEPLSAGERQLLALARVHAGPARLVILDEATSALDPAAEARAEEAFRQRGGTLLVVAHRLSSAFRADRVLLLDGRDVVYGTHDDLVRRSPRYADLVRAWRR</sequence>
<dbReference type="SMART" id="SM00382">
    <property type="entry name" value="AAA"/>
    <property type="match status" value="1"/>
</dbReference>
<keyword evidence="6 8" id="KW-0472">Membrane</keyword>
<evidence type="ECO:0000256" key="1">
    <source>
        <dbReference type="ARBA" id="ARBA00004651"/>
    </source>
</evidence>
<dbReference type="InterPro" id="IPR003439">
    <property type="entry name" value="ABC_transporter-like_ATP-bd"/>
</dbReference>
<dbReference type="GO" id="GO:0016887">
    <property type="term" value="F:ATP hydrolysis activity"/>
    <property type="evidence" value="ECO:0007669"/>
    <property type="project" value="InterPro"/>
</dbReference>
<dbReference type="SUPFAM" id="SSF90123">
    <property type="entry name" value="ABC transporter transmembrane region"/>
    <property type="match status" value="1"/>
</dbReference>
<dbReference type="GO" id="GO:0140359">
    <property type="term" value="F:ABC-type transporter activity"/>
    <property type="evidence" value="ECO:0007669"/>
    <property type="project" value="InterPro"/>
</dbReference>
<reference evidence="11" key="1">
    <citation type="journal article" date="2014" name="Int. J. Syst. Evol. Microbiol.">
        <title>Complete genome sequence of Corynebacterium casei LMG S-19264T (=DSM 44701T), isolated from a smear-ripened cheese.</title>
        <authorList>
            <consortium name="US DOE Joint Genome Institute (JGI-PGF)"/>
            <person name="Walter F."/>
            <person name="Albersmeier A."/>
            <person name="Kalinowski J."/>
            <person name="Ruckert C."/>
        </authorList>
    </citation>
    <scope>NUCLEOTIDE SEQUENCE</scope>
    <source>
        <strain evidence="11">CGMCC 4.5737</strain>
    </source>
</reference>
<feature type="transmembrane region" description="Helical" evidence="8">
    <location>
        <begin position="265"/>
        <end position="283"/>
    </location>
</feature>
<evidence type="ECO:0000256" key="8">
    <source>
        <dbReference type="SAM" id="Phobius"/>
    </source>
</evidence>
<dbReference type="AlphaFoldDB" id="A0A8J3CEI1"/>
<evidence type="ECO:0000256" key="3">
    <source>
        <dbReference type="ARBA" id="ARBA00022741"/>
    </source>
</evidence>
<reference evidence="11" key="2">
    <citation type="submission" date="2020-09" db="EMBL/GenBank/DDBJ databases">
        <authorList>
            <person name="Sun Q."/>
            <person name="Zhou Y."/>
        </authorList>
    </citation>
    <scope>NUCLEOTIDE SEQUENCE</scope>
    <source>
        <strain evidence="11">CGMCC 4.5737</strain>
    </source>
</reference>
<feature type="transmembrane region" description="Helical" evidence="8">
    <location>
        <begin position="44"/>
        <end position="66"/>
    </location>
</feature>
<dbReference type="Gene3D" id="3.40.50.300">
    <property type="entry name" value="P-loop containing nucleotide triphosphate hydrolases"/>
    <property type="match status" value="1"/>
</dbReference>
<dbReference type="PROSITE" id="PS50929">
    <property type="entry name" value="ABC_TM1F"/>
    <property type="match status" value="1"/>
</dbReference>
<dbReference type="GO" id="GO:0005886">
    <property type="term" value="C:plasma membrane"/>
    <property type="evidence" value="ECO:0007669"/>
    <property type="project" value="UniProtKB-SubCell"/>
</dbReference>
<dbReference type="GO" id="GO:0034040">
    <property type="term" value="F:ATPase-coupled lipid transmembrane transporter activity"/>
    <property type="evidence" value="ECO:0007669"/>
    <property type="project" value="TreeGrafter"/>
</dbReference>
<evidence type="ECO:0000313" key="11">
    <source>
        <dbReference type="EMBL" id="GGM63136.1"/>
    </source>
</evidence>
<dbReference type="InterPro" id="IPR027417">
    <property type="entry name" value="P-loop_NTPase"/>
</dbReference>
<dbReference type="RefSeq" id="WP_189059356.1">
    <property type="nucleotide sequence ID" value="NZ_BMMK01000017.1"/>
</dbReference>
<dbReference type="InterPro" id="IPR011527">
    <property type="entry name" value="ABC1_TM_dom"/>
</dbReference>
<dbReference type="PANTHER" id="PTHR24221:SF654">
    <property type="entry name" value="ATP-BINDING CASSETTE SUB-FAMILY B MEMBER 6"/>
    <property type="match status" value="1"/>
</dbReference>
<keyword evidence="3" id="KW-0547">Nucleotide-binding</keyword>
<keyword evidence="5 8" id="KW-1133">Transmembrane helix</keyword>
<dbReference type="PANTHER" id="PTHR24221">
    <property type="entry name" value="ATP-BINDING CASSETTE SUB-FAMILY B"/>
    <property type="match status" value="1"/>
</dbReference>
<dbReference type="InterPro" id="IPR003593">
    <property type="entry name" value="AAA+_ATPase"/>
</dbReference>
<dbReference type="Gene3D" id="1.20.1560.10">
    <property type="entry name" value="ABC transporter type 1, transmembrane domain"/>
    <property type="match status" value="1"/>
</dbReference>
<dbReference type="Pfam" id="PF00005">
    <property type="entry name" value="ABC_tran"/>
    <property type="match status" value="1"/>
</dbReference>
<dbReference type="EMBL" id="BMMK01000017">
    <property type="protein sequence ID" value="GGM63136.1"/>
    <property type="molecule type" value="Genomic_DNA"/>
</dbReference>
<organism evidence="11 12">
    <name type="scientific">Longimycelium tulufanense</name>
    <dbReference type="NCBI Taxonomy" id="907463"/>
    <lineage>
        <taxon>Bacteria</taxon>
        <taxon>Bacillati</taxon>
        <taxon>Actinomycetota</taxon>
        <taxon>Actinomycetes</taxon>
        <taxon>Pseudonocardiales</taxon>
        <taxon>Pseudonocardiaceae</taxon>
        <taxon>Longimycelium</taxon>
    </lineage>
</organism>
<evidence type="ECO:0000256" key="7">
    <source>
        <dbReference type="SAM" id="MobiDB-lite"/>
    </source>
</evidence>
<evidence type="ECO:0000256" key="6">
    <source>
        <dbReference type="ARBA" id="ARBA00023136"/>
    </source>
</evidence>
<feature type="transmembrane region" description="Helical" evidence="8">
    <location>
        <begin position="162"/>
        <end position="181"/>
    </location>
</feature>
<dbReference type="Proteomes" id="UP000637578">
    <property type="component" value="Unassembled WGS sequence"/>
</dbReference>
<dbReference type="SUPFAM" id="SSF52540">
    <property type="entry name" value="P-loop containing nucleoside triphosphate hydrolases"/>
    <property type="match status" value="1"/>
</dbReference>
<dbReference type="PROSITE" id="PS50893">
    <property type="entry name" value="ABC_TRANSPORTER_2"/>
    <property type="match status" value="1"/>
</dbReference>
<feature type="domain" description="ABC transporter" evidence="9">
    <location>
        <begin position="361"/>
        <end position="592"/>
    </location>
</feature>
<feature type="transmembrane region" description="Helical" evidence="8">
    <location>
        <begin position="78"/>
        <end position="97"/>
    </location>
</feature>
<evidence type="ECO:0000313" key="12">
    <source>
        <dbReference type="Proteomes" id="UP000637578"/>
    </source>
</evidence>
<feature type="region of interest" description="Disordered" evidence="7">
    <location>
        <begin position="1"/>
        <end position="27"/>
    </location>
</feature>
<evidence type="ECO:0000259" key="9">
    <source>
        <dbReference type="PROSITE" id="PS50893"/>
    </source>
</evidence>
<proteinExistence type="predicted"/>
<evidence type="ECO:0000256" key="4">
    <source>
        <dbReference type="ARBA" id="ARBA00022840"/>
    </source>
</evidence>
<evidence type="ECO:0000256" key="2">
    <source>
        <dbReference type="ARBA" id="ARBA00022692"/>
    </source>
</evidence>
<dbReference type="InterPro" id="IPR039421">
    <property type="entry name" value="Type_1_exporter"/>
</dbReference>
<comment type="caution">
    <text evidence="11">The sequence shown here is derived from an EMBL/GenBank/DDBJ whole genome shotgun (WGS) entry which is preliminary data.</text>
</comment>
<evidence type="ECO:0000256" key="5">
    <source>
        <dbReference type="ARBA" id="ARBA00022989"/>
    </source>
</evidence>
<keyword evidence="12" id="KW-1185">Reference proteome</keyword>
<evidence type="ECO:0000259" key="10">
    <source>
        <dbReference type="PROSITE" id="PS50929"/>
    </source>
</evidence>